<dbReference type="EnsemblPlants" id="Pp3c11_110V3.1">
    <property type="protein sequence ID" value="PAC:32958681.CDS.1"/>
    <property type="gene ID" value="Pp3c11_110"/>
</dbReference>
<dbReference type="Proteomes" id="UP000006727">
    <property type="component" value="Chromosome 11"/>
</dbReference>
<dbReference type="InterPro" id="IPR027417">
    <property type="entry name" value="P-loop_NTPase"/>
</dbReference>
<reference evidence="1 3" key="1">
    <citation type="journal article" date="2008" name="Science">
        <title>The Physcomitrella genome reveals evolutionary insights into the conquest of land by plants.</title>
        <authorList>
            <person name="Rensing S."/>
            <person name="Lang D."/>
            <person name="Zimmer A."/>
            <person name="Terry A."/>
            <person name="Salamov A."/>
            <person name="Shapiro H."/>
            <person name="Nishiyama T."/>
            <person name="Perroud P.-F."/>
            <person name="Lindquist E."/>
            <person name="Kamisugi Y."/>
            <person name="Tanahashi T."/>
            <person name="Sakakibara K."/>
            <person name="Fujita T."/>
            <person name="Oishi K."/>
            <person name="Shin-I T."/>
            <person name="Kuroki Y."/>
            <person name="Toyoda A."/>
            <person name="Suzuki Y."/>
            <person name="Hashimoto A."/>
            <person name="Yamaguchi K."/>
            <person name="Sugano A."/>
            <person name="Kohara Y."/>
            <person name="Fujiyama A."/>
            <person name="Anterola A."/>
            <person name="Aoki S."/>
            <person name="Ashton N."/>
            <person name="Barbazuk W.B."/>
            <person name="Barker E."/>
            <person name="Bennetzen J."/>
            <person name="Bezanilla M."/>
            <person name="Blankenship R."/>
            <person name="Cho S.H."/>
            <person name="Dutcher S."/>
            <person name="Estelle M."/>
            <person name="Fawcett J.A."/>
            <person name="Gundlach H."/>
            <person name="Hanada K."/>
            <person name="Heyl A."/>
            <person name="Hicks K.A."/>
            <person name="Hugh J."/>
            <person name="Lohr M."/>
            <person name="Mayer K."/>
            <person name="Melkozernov A."/>
            <person name="Murata T."/>
            <person name="Nelson D."/>
            <person name="Pils B."/>
            <person name="Prigge M."/>
            <person name="Reiss B."/>
            <person name="Renner T."/>
            <person name="Rombauts S."/>
            <person name="Rushton P."/>
            <person name="Sanderfoot A."/>
            <person name="Schween G."/>
            <person name="Shiu S.-H."/>
            <person name="Stueber K."/>
            <person name="Theodoulou F.L."/>
            <person name="Tu H."/>
            <person name="Van de Peer Y."/>
            <person name="Verrier P.J."/>
            <person name="Waters E."/>
            <person name="Wood A."/>
            <person name="Yang L."/>
            <person name="Cove D."/>
            <person name="Cuming A."/>
            <person name="Hasebe M."/>
            <person name="Lucas S."/>
            <person name="Mishler D.B."/>
            <person name="Reski R."/>
            <person name="Grigoriev I."/>
            <person name="Quatrano R.S."/>
            <person name="Boore J.L."/>
        </authorList>
    </citation>
    <scope>NUCLEOTIDE SEQUENCE [LARGE SCALE GENOMIC DNA]</scope>
    <source>
        <strain evidence="2 3">cv. Gransden 2004</strain>
    </source>
</reference>
<evidence type="ECO:0000313" key="3">
    <source>
        <dbReference type="Proteomes" id="UP000006727"/>
    </source>
</evidence>
<organism evidence="1">
    <name type="scientific">Physcomitrium patens</name>
    <name type="common">Spreading-leaved earth moss</name>
    <name type="synonym">Physcomitrella patens</name>
    <dbReference type="NCBI Taxonomy" id="3218"/>
    <lineage>
        <taxon>Eukaryota</taxon>
        <taxon>Viridiplantae</taxon>
        <taxon>Streptophyta</taxon>
        <taxon>Embryophyta</taxon>
        <taxon>Bryophyta</taxon>
        <taxon>Bryophytina</taxon>
        <taxon>Bryopsida</taxon>
        <taxon>Funariidae</taxon>
        <taxon>Funariales</taxon>
        <taxon>Funariaceae</taxon>
        <taxon>Physcomitrium</taxon>
    </lineage>
</organism>
<gene>
    <name evidence="2" type="primary">LOC112288931</name>
    <name evidence="1" type="ORF">PHYPA_014386</name>
</gene>
<evidence type="ECO:0008006" key="4">
    <source>
        <dbReference type="Google" id="ProtNLM"/>
    </source>
</evidence>
<dbReference type="AlphaFoldDB" id="A0A2K1JSV0"/>
<reference evidence="2" key="3">
    <citation type="submission" date="2020-12" db="UniProtKB">
        <authorList>
            <consortium name="EnsemblPlants"/>
        </authorList>
    </citation>
    <scope>IDENTIFICATION</scope>
</reference>
<dbReference type="PaxDb" id="3218-PP1S39_12V6.1"/>
<evidence type="ECO:0000313" key="1">
    <source>
        <dbReference type="EMBL" id="PNR44617.1"/>
    </source>
</evidence>
<keyword evidence="3" id="KW-1185">Reference proteome</keyword>
<dbReference type="EMBL" id="ABEU02000011">
    <property type="protein sequence ID" value="PNR44617.1"/>
    <property type="molecule type" value="Genomic_DNA"/>
</dbReference>
<accession>A0A2K1JSV0</accession>
<dbReference type="Gramene" id="Pp3c11_110V3.1">
    <property type="protein sequence ID" value="PAC:32958681.CDS.1"/>
    <property type="gene ID" value="Pp3c11_110"/>
</dbReference>
<evidence type="ECO:0000313" key="2">
    <source>
        <dbReference type="EnsemblPlants" id="PAC:32958681.CDS.1"/>
    </source>
</evidence>
<sequence length="239" mass="27005">MQKLLKLDKERDQQPVPGLLVIDNVGSDNQSYGATREYLRAGFPPGSRIMVTSRGHNIVESLLQDTRFCKPVPDLTDEEARTVFLNIAASGTSVFTLTDADSKRILGLCVNQCRFSVDGAFRSDAQYHPLALKALANFCQSEEFRKRSLSSWEEELKAFNQGSCPGLFDILELQFTSMDRETEQLIFLDIALFGREWYLTGGSGWWSWLAQLHNTDSESVKRVVSIFLCLDFNVVKLFS</sequence>
<reference evidence="1 3" key="2">
    <citation type="journal article" date="2018" name="Plant J.">
        <title>The Physcomitrella patens chromosome-scale assembly reveals moss genome structure and evolution.</title>
        <authorList>
            <person name="Lang D."/>
            <person name="Ullrich K.K."/>
            <person name="Murat F."/>
            <person name="Fuchs J."/>
            <person name="Jenkins J."/>
            <person name="Haas F.B."/>
            <person name="Piednoel M."/>
            <person name="Gundlach H."/>
            <person name="Van Bel M."/>
            <person name="Meyberg R."/>
            <person name="Vives C."/>
            <person name="Morata J."/>
            <person name="Symeonidi A."/>
            <person name="Hiss M."/>
            <person name="Muchero W."/>
            <person name="Kamisugi Y."/>
            <person name="Saleh O."/>
            <person name="Blanc G."/>
            <person name="Decker E.L."/>
            <person name="van Gessel N."/>
            <person name="Grimwood J."/>
            <person name="Hayes R.D."/>
            <person name="Graham S.W."/>
            <person name="Gunter L.E."/>
            <person name="McDaniel S.F."/>
            <person name="Hoernstein S.N.W."/>
            <person name="Larsson A."/>
            <person name="Li F.W."/>
            <person name="Perroud P.F."/>
            <person name="Phillips J."/>
            <person name="Ranjan P."/>
            <person name="Rokshar D.S."/>
            <person name="Rothfels C.J."/>
            <person name="Schneider L."/>
            <person name="Shu S."/>
            <person name="Stevenson D.W."/>
            <person name="Thummler F."/>
            <person name="Tillich M."/>
            <person name="Villarreal Aguilar J.C."/>
            <person name="Widiez T."/>
            <person name="Wong G.K."/>
            <person name="Wymore A."/>
            <person name="Zhang Y."/>
            <person name="Zimmer A.D."/>
            <person name="Quatrano R.S."/>
            <person name="Mayer K.F.X."/>
            <person name="Goodstein D."/>
            <person name="Casacuberta J.M."/>
            <person name="Vandepoele K."/>
            <person name="Reski R."/>
            <person name="Cuming A.C."/>
            <person name="Tuskan G.A."/>
            <person name="Maumus F."/>
            <person name="Salse J."/>
            <person name="Schmutz J."/>
            <person name="Rensing S.A."/>
        </authorList>
    </citation>
    <scope>NUCLEOTIDE SEQUENCE [LARGE SCALE GENOMIC DNA]</scope>
    <source>
        <strain evidence="2 3">cv. Gransden 2004</strain>
    </source>
</reference>
<protein>
    <recommendedName>
        <fullName evidence="4">NB-ARC domain-containing protein</fullName>
    </recommendedName>
</protein>
<proteinExistence type="predicted"/>
<dbReference type="SUPFAM" id="SSF52540">
    <property type="entry name" value="P-loop containing nucleoside triphosphate hydrolases"/>
    <property type="match status" value="1"/>
</dbReference>
<name>A0A2K1JSV0_PHYPA</name>